<keyword evidence="1" id="KW-0472">Membrane</keyword>
<sequence length="148" mass="17226">MTVRNFVRAWLAFTVLQLIGNIWQCFLPGKFVTDKKSTAVPFLVHYWMMLILRLFVIYCFDCIPLQVFHIICSVTSVAFLSFEVFYVNFLKKSTALNMQVALSGGTVLLIISTWKYLFTATETKKKRRKTSTTMHAMKPSYINFKKQN</sequence>
<organism evidence="4">
    <name type="scientific">Thelazia callipaeda</name>
    <name type="common">Oriental eyeworm</name>
    <name type="synonym">Parasitic nematode</name>
    <dbReference type="NCBI Taxonomy" id="103827"/>
    <lineage>
        <taxon>Eukaryota</taxon>
        <taxon>Metazoa</taxon>
        <taxon>Ecdysozoa</taxon>
        <taxon>Nematoda</taxon>
        <taxon>Chromadorea</taxon>
        <taxon>Rhabditida</taxon>
        <taxon>Spirurina</taxon>
        <taxon>Spiruromorpha</taxon>
        <taxon>Thelazioidea</taxon>
        <taxon>Thelaziidae</taxon>
        <taxon>Thelazia</taxon>
    </lineage>
</organism>
<keyword evidence="3" id="KW-1185">Reference proteome</keyword>
<dbReference type="OrthoDB" id="5814545at2759"/>
<dbReference type="STRING" id="103827.A0A0N5CNU4"/>
<dbReference type="WBParaSite" id="TCLT_0000186801-mRNA-1">
    <property type="protein sequence ID" value="TCLT_0000186801-mRNA-1"/>
    <property type="gene ID" value="TCLT_0000186801"/>
</dbReference>
<keyword evidence="1" id="KW-0812">Transmembrane</keyword>
<feature type="transmembrane region" description="Helical" evidence="1">
    <location>
        <begin position="40"/>
        <end position="60"/>
    </location>
</feature>
<protein>
    <submittedName>
        <fullName evidence="4">Very-long-chain 3-oxoacyl-CoA synthase</fullName>
    </submittedName>
</protein>
<dbReference type="OMA" id="QAMGSVW"/>
<evidence type="ECO:0000313" key="2">
    <source>
        <dbReference type="EMBL" id="VDM97532.1"/>
    </source>
</evidence>
<feature type="transmembrane region" description="Helical" evidence="1">
    <location>
        <begin position="98"/>
        <end position="118"/>
    </location>
</feature>
<dbReference type="AlphaFoldDB" id="A0A0N5CNU4"/>
<reference evidence="2 3" key="2">
    <citation type="submission" date="2018-11" db="EMBL/GenBank/DDBJ databases">
        <authorList>
            <consortium name="Pathogen Informatics"/>
        </authorList>
    </citation>
    <scope>NUCLEOTIDE SEQUENCE [LARGE SCALE GENOMIC DNA]</scope>
</reference>
<feature type="transmembrane region" description="Helical" evidence="1">
    <location>
        <begin position="67"/>
        <end position="86"/>
    </location>
</feature>
<evidence type="ECO:0000313" key="4">
    <source>
        <dbReference type="WBParaSite" id="TCLT_0000186801-mRNA-1"/>
    </source>
</evidence>
<reference evidence="4" key="1">
    <citation type="submission" date="2017-02" db="UniProtKB">
        <authorList>
            <consortium name="WormBaseParasite"/>
        </authorList>
    </citation>
    <scope>IDENTIFICATION</scope>
</reference>
<evidence type="ECO:0000256" key="1">
    <source>
        <dbReference type="SAM" id="Phobius"/>
    </source>
</evidence>
<dbReference type="Proteomes" id="UP000276776">
    <property type="component" value="Unassembled WGS sequence"/>
</dbReference>
<name>A0A0N5CNU4_THECL</name>
<proteinExistence type="predicted"/>
<gene>
    <name evidence="2" type="ORF">TCLT_LOCUS1869</name>
</gene>
<accession>A0A0N5CNU4</accession>
<keyword evidence="1" id="KW-1133">Transmembrane helix</keyword>
<evidence type="ECO:0000313" key="3">
    <source>
        <dbReference type="Proteomes" id="UP000276776"/>
    </source>
</evidence>
<dbReference type="EMBL" id="UYYF01000294">
    <property type="protein sequence ID" value="VDM97532.1"/>
    <property type="molecule type" value="Genomic_DNA"/>
</dbReference>